<reference evidence="2 3" key="1">
    <citation type="journal article" date="2014" name="Agronomy (Basel)">
        <title>A Draft Genome Sequence for Ensete ventricosum, the Drought-Tolerant Tree Against Hunger.</title>
        <authorList>
            <person name="Harrison J."/>
            <person name="Moore K.A."/>
            <person name="Paszkiewicz K."/>
            <person name="Jones T."/>
            <person name="Grant M."/>
            <person name="Ambacheew D."/>
            <person name="Muzemil S."/>
            <person name="Studholme D.J."/>
        </authorList>
    </citation>
    <scope>NUCLEOTIDE SEQUENCE [LARGE SCALE GENOMIC DNA]</scope>
</reference>
<gene>
    <name evidence="2" type="ORF">B296_00051013</name>
</gene>
<dbReference type="GO" id="GO:0030026">
    <property type="term" value="P:intracellular manganese ion homeostasis"/>
    <property type="evidence" value="ECO:0007669"/>
    <property type="project" value="TreeGrafter"/>
</dbReference>
<dbReference type="GO" id="GO:0010960">
    <property type="term" value="P:magnesium ion homeostasis"/>
    <property type="evidence" value="ECO:0007669"/>
    <property type="project" value="InterPro"/>
</dbReference>
<organism evidence="2 3">
    <name type="scientific">Ensete ventricosum</name>
    <name type="common">Abyssinian banana</name>
    <name type="synonym">Musa ensete</name>
    <dbReference type="NCBI Taxonomy" id="4639"/>
    <lineage>
        <taxon>Eukaryota</taxon>
        <taxon>Viridiplantae</taxon>
        <taxon>Streptophyta</taxon>
        <taxon>Embryophyta</taxon>
        <taxon>Tracheophyta</taxon>
        <taxon>Spermatophyta</taxon>
        <taxon>Magnoliopsida</taxon>
        <taxon>Liliopsida</taxon>
        <taxon>Zingiberales</taxon>
        <taxon>Musaceae</taxon>
        <taxon>Ensete</taxon>
    </lineage>
</organism>
<name>A0A426YIW9_ENSVE</name>
<dbReference type="InterPro" id="IPR045095">
    <property type="entry name" value="ACDP"/>
</dbReference>
<keyword evidence="1" id="KW-0732">Signal</keyword>
<dbReference type="EMBL" id="AMZH03012133">
    <property type="protein sequence ID" value="RRT51607.1"/>
    <property type="molecule type" value="Genomic_DNA"/>
</dbReference>
<evidence type="ECO:0000313" key="3">
    <source>
        <dbReference type="Proteomes" id="UP000287651"/>
    </source>
</evidence>
<sequence>PSLPVFSLVPPFLISVTPCAASCFFRSQDSSCCKESAPPALHPAHRQLPRHGGLCCSSPLLCVSAHLLDWLLGKGHFALMRRAELKTLVDMHGNESFLGFQAGKGGELTHDETTIITGALDLTQKTAKDAMTTILETFSLDINSKLDMYVVLLINKLLMLRNIVNLYLLSGTLWV</sequence>
<dbReference type="Proteomes" id="UP000287651">
    <property type="component" value="Unassembled WGS sequence"/>
</dbReference>
<dbReference type="AlphaFoldDB" id="A0A426YIW9"/>
<evidence type="ECO:0000256" key="1">
    <source>
        <dbReference type="SAM" id="SignalP"/>
    </source>
</evidence>
<accession>A0A426YIW9</accession>
<proteinExistence type="predicted"/>
<feature type="non-terminal residue" evidence="2">
    <location>
        <position position="1"/>
    </location>
</feature>
<protein>
    <submittedName>
        <fullName evidence="2">Uncharacterized protein</fullName>
    </submittedName>
</protein>
<dbReference type="Gene3D" id="3.10.580.10">
    <property type="entry name" value="CBS-domain"/>
    <property type="match status" value="1"/>
</dbReference>
<dbReference type="InterPro" id="IPR046342">
    <property type="entry name" value="CBS_dom_sf"/>
</dbReference>
<feature type="chain" id="PRO_5019379119" evidence="1">
    <location>
        <begin position="22"/>
        <end position="175"/>
    </location>
</feature>
<comment type="caution">
    <text evidence="2">The sequence shown here is derived from an EMBL/GenBank/DDBJ whole genome shotgun (WGS) entry which is preliminary data.</text>
</comment>
<dbReference type="PANTHER" id="PTHR12064:SF36">
    <property type="entry name" value="DOMAIN-CONTAINING PROTEIN, PUTATIVE, EXPRESSED-RELATED"/>
    <property type="match status" value="1"/>
</dbReference>
<feature type="signal peptide" evidence="1">
    <location>
        <begin position="1"/>
        <end position="21"/>
    </location>
</feature>
<dbReference type="PANTHER" id="PTHR12064">
    <property type="entry name" value="METAL TRANSPORTER CNNM"/>
    <property type="match status" value="1"/>
</dbReference>
<evidence type="ECO:0000313" key="2">
    <source>
        <dbReference type="EMBL" id="RRT51607.1"/>
    </source>
</evidence>
<dbReference type="GO" id="GO:0005737">
    <property type="term" value="C:cytoplasm"/>
    <property type="evidence" value="ECO:0007669"/>
    <property type="project" value="TreeGrafter"/>
</dbReference>